<protein>
    <submittedName>
        <fullName evidence="2">Uncharacterized protein</fullName>
    </submittedName>
</protein>
<dbReference type="EMBL" id="JACHKA010000001">
    <property type="protein sequence ID" value="MBB5987403.1"/>
    <property type="molecule type" value="Genomic_DNA"/>
</dbReference>
<keyword evidence="3" id="KW-1185">Reference proteome</keyword>
<sequence>MIDELGLLTARAIMLVFMVSGAIGCLLGWFSR</sequence>
<reference evidence="2 3" key="1">
    <citation type="submission" date="2020-08" db="EMBL/GenBank/DDBJ databases">
        <title>Exploring microbial biodiversity for novel pathways involved in the catabolism of aromatic compounds derived from lignin.</title>
        <authorList>
            <person name="Elkins J."/>
        </authorList>
    </citation>
    <scope>NUCLEOTIDE SEQUENCE [LARGE SCALE GENOMIC DNA]</scope>
    <source>
        <strain evidence="2 3">B1D3A</strain>
    </source>
</reference>
<organism evidence="2 3">
    <name type="scientific">Sphingobium lignivorans</name>
    <dbReference type="NCBI Taxonomy" id="2735886"/>
    <lineage>
        <taxon>Bacteria</taxon>
        <taxon>Pseudomonadati</taxon>
        <taxon>Pseudomonadota</taxon>
        <taxon>Alphaproteobacteria</taxon>
        <taxon>Sphingomonadales</taxon>
        <taxon>Sphingomonadaceae</taxon>
        <taxon>Sphingobium</taxon>
    </lineage>
</organism>
<evidence type="ECO:0000256" key="1">
    <source>
        <dbReference type="SAM" id="Phobius"/>
    </source>
</evidence>
<keyword evidence="1" id="KW-0812">Transmembrane</keyword>
<proteinExistence type="predicted"/>
<feature type="transmembrane region" description="Helical" evidence="1">
    <location>
        <begin position="12"/>
        <end position="30"/>
    </location>
</feature>
<comment type="caution">
    <text evidence="2">The sequence shown here is derived from an EMBL/GenBank/DDBJ whole genome shotgun (WGS) entry which is preliminary data.</text>
</comment>
<accession>A0ABR6NJE2</accession>
<gene>
    <name evidence="2" type="ORF">HNP60_003377</name>
</gene>
<keyword evidence="1" id="KW-1133">Transmembrane helix</keyword>
<dbReference type="Proteomes" id="UP001138540">
    <property type="component" value="Unassembled WGS sequence"/>
</dbReference>
<evidence type="ECO:0000313" key="3">
    <source>
        <dbReference type="Proteomes" id="UP001138540"/>
    </source>
</evidence>
<name>A0ABR6NJE2_9SPHN</name>
<keyword evidence="1" id="KW-0472">Membrane</keyword>
<evidence type="ECO:0000313" key="2">
    <source>
        <dbReference type="EMBL" id="MBB5987403.1"/>
    </source>
</evidence>